<organism evidence="1">
    <name type="scientific">Orpheovirus IHUMI-LCC2</name>
    <dbReference type="NCBI Taxonomy" id="2023057"/>
    <lineage>
        <taxon>Viruses</taxon>
        <taxon>Varidnaviria</taxon>
        <taxon>Bamfordvirae</taxon>
        <taxon>Nucleocytoviricota</taxon>
        <taxon>Megaviricetes</taxon>
        <taxon>Pimascovirales</taxon>
        <taxon>Ocovirineae</taxon>
        <taxon>Orpheoviridae</taxon>
        <taxon>Alphaorpheovirus</taxon>
        <taxon>Alphaorpheovirus massiliense</taxon>
    </lineage>
</organism>
<dbReference type="GeneID" id="35382611"/>
<proteinExistence type="predicted"/>
<dbReference type="OrthoDB" id="4577at10239"/>
<dbReference type="RefSeq" id="YP_009448991.1">
    <property type="nucleotide sequence ID" value="NC_036594.1"/>
</dbReference>
<accession>A0A2I2L5F3</accession>
<evidence type="ECO:0000313" key="2">
    <source>
        <dbReference type="Proteomes" id="UP000236316"/>
    </source>
</evidence>
<reference evidence="1" key="1">
    <citation type="submission" date="2017-08" db="EMBL/GenBank/DDBJ databases">
        <authorList>
            <consortium name="Urmite Genomes"/>
        </authorList>
    </citation>
    <scope>NUCLEOTIDE SEQUENCE [LARGE SCALE GENOMIC DNA]</scope>
    <source>
        <strain evidence="1">IHUMI-LCC2</strain>
    </source>
</reference>
<dbReference type="EMBL" id="LT906555">
    <property type="protein sequence ID" value="SNW62689.1"/>
    <property type="molecule type" value="Genomic_DNA"/>
</dbReference>
<sequence length="824" mass="85396">MSYKVTFIEGPPELYGINGTKNYIHIENKNPDDDHGINGDIYVNSESKEAFNKKEGKWIYNRHVGINNNKIIAGLGQPYAFKSEKGDVYINKIDAEYYLSVGDDGWLSQGNLLEALVVPNKQILTGNGSPSNALGMDGDQYINNINKDIYIKENGIWVPDGNLQGPPGQSGSKILTGNGQPSNGIGMNGDYYINNINKDYYLKINGIWVLQANLSFNTIIFTGSGQPDNSIGSDGDQYINIINNDYYRKQNGIWVLTSNLTGQPGQQGINGRSIIADNGPPNNSIGEDGDYYINNLNGDYYQKVAGLWQPRGNLTGPVGSPGVSGSKILVGNGVPDISIGEDGDYYINNLNEDYYQKVGGVWQPRGNLDGPIGEQGDSGSQILTGTGAPLQGDGADGDYYINVNNNDYYLKNNGIWNLEGNLTGPRGGRIFAGNGVPSNLLGFPGDYYIDNLNKDVYVKSGLGWGVPVENIQGPPGQAGQAGSEILTGTGVPLPGDGTEGDYYIDNTTKTYYRKEGGIWVPKGSLLGPQGPVGNGGFPVDEIFGDGSDGDFISDQISALPEDRFYNIVTLGDTAVYNTNGYRLFVREALELGGFLGIPTRNASQFTGGSVTNTGTVGFGGAGANGTQKPVVPGVGMATFNVPRAGFFNGGNGGPNSGTPQLNGSLAGATTPVPITDGSDGPLRNLLEMADVRSLTGARYNGGSGGGAGPGVNFEFNDYYGGGGGGGGGVVAIFAKTIVSGSGPLALIGAQGGNGAGGQPAGASNVRGGGGGGGGGGVLVYVTTSLTGTSISAASVQGGIGGGSGVTRGTDGQPGIIYGFIVNTV</sequence>
<name>A0A2I2L5F3_9VIRU</name>
<keyword evidence="2" id="KW-1185">Reference proteome</keyword>
<dbReference type="Proteomes" id="UP000236316">
    <property type="component" value="Segment"/>
</dbReference>
<protein>
    <submittedName>
        <fullName evidence="1">Collagen-like protein</fullName>
    </submittedName>
</protein>
<evidence type="ECO:0000313" key="1">
    <source>
        <dbReference type="EMBL" id="SNW62689.1"/>
    </source>
</evidence>
<dbReference type="KEGG" id="vg:35382611"/>
<keyword evidence="1" id="KW-0176">Collagen</keyword>
<gene>
    <name evidence="1" type="ORF">ORPV_785</name>
</gene>